<dbReference type="PANTHER" id="PTHR47143">
    <property type="entry name" value="TRANSIENT RECEPTOR POTENTIAL CATION CHANNEL PROTEIN PAINLESS"/>
    <property type="match status" value="1"/>
</dbReference>
<dbReference type="PROSITE" id="PS50088">
    <property type="entry name" value="ANK_REPEAT"/>
    <property type="match status" value="11"/>
</dbReference>
<dbReference type="SUPFAM" id="SSF48403">
    <property type="entry name" value="Ankyrin repeat"/>
    <property type="match status" value="3"/>
</dbReference>
<feature type="domain" description="Ion transport" evidence="14">
    <location>
        <begin position="866"/>
        <end position="1038"/>
    </location>
</feature>
<keyword evidence="6 13" id="KW-1133">Transmembrane helix</keyword>
<evidence type="ECO:0000256" key="7">
    <source>
        <dbReference type="ARBA" id="ARBA00023043"/>
    </source>
</evidence>
<feature type="compositionally biased region" description="Polar residues" evidence="12">
    <location>
        <begin position="192"/>
        <end position="205"/>
    </location>
</feature>
<dbReference type="InterPro" id="IPR002110">
    <property type="entry name" value="Ankyrin_rpt"/>
</dbReference>
<feature type="repeat" description="ANK" evidence="11">
    <location>
        <begin position="325"/>
        <end position="357"/>
    </location>
</feature>
<keyword evidence="7 11" id="KW-0040">ANK repeat</keyword>
<dbReference type="PANTHER" id="PTHR47143:SF3">
    <property type="entry name" value="PWWP DOMAIN-CONTAINING PROTEIN"/>
    <property type="match status" value="1"/>
</dbReference>
<dbReference type="Pfam" id="PF00520">
    <property type="entry name" value="Ion_trans"/>
    <property type="match status" value="1"/>
</dbReference>
<evidence type="ECO:0000256" key="13">
    <source>
        <dbReference type="SAM" id="Phobius"/>
    </source>
</evidence>
<keyword evidence="8" id="KW-0406">Ion transport</keyword>
<feature type="repeat" description="ANK" evidence="11">
    <location>
        <begin position="500"/>
        <end position="532"/>
    </location>
</feature>
<evidence type="ECO:0000313" key="15">
    <source>
        <dbReference type="EMBL" id="KAK2550269.1"/>
    </source>
</evidence>
<reference evidence="15" key="1">
    <citation type="journal article" date="2023" name="G3 (Bethesda)">
        <title>Whole genome assembly and annotation of the endangered Caribbean coral Acropora cervicornis.</title>
        <authorList>
            <person name="Selwyn J.D."/>
            <person name="Vollmer S.V."/>
        </authorList>
    </citation>
    <scope>NUCLEOTIDE SEQUENCE</scope>
    <source>
        <strain evidence="15">K2</strain>
    </source>
</reference>
<evidence type="ECO:0000313" key="16">
    <source>
        <dbReference type="Proteomes" id="UP001249851"/>
    </source>
</evidence>
<evidence type="ECO:0000256" key="9">
    <source>
        <dbReference type="ARBA" id="ARBA00023136"/>
    </source>
</evidence>
<dbReference type="Pfam" id="PF12796">
    <property type="entry name" value="Ank_2"/>
    <property type="match status" value="6"/>
</dbReference>
<keyword evidence="5" id="KW-0677">Repeat</keyword>
<keyword evidence="16" id="KW-1185">Reference proteome</keyword>
<feature type="repeat" description="ANK" evidence="11">
    <location>
        <begin position="291"/>
        <end position="324"/>
    </location>
</feature>
<feature type="repeat" description="ANK" evidence="11">
    <location>
        <begin position="401"/>
        <end position="433"/>
    </location>
</feature>
<dbReference type="InterPro" id="IPR052076">
    <property type="entry name" value="TRP_cation_channel"/>
</dbReference>
<keyword evidence="9 13" id="KW-0472">Membrane</keyword>
<feature type="repeat" description="ANK" evidence="11">
    <location>
        <begin position="358"/>
        <end position="382"/>
    </location>
</feature>
<comment type="caution">
    <text evidence="15">The sequence shown here is derived from an EMBL/GenBank/DDBJ whole genome shotgun (WGS) entry which is preliminary data.</text>
</comment>
<feature type="repeat" description="ANK" evidence="11">
    <location>
        <begin position="569"/>
        <end position="601"/>
    </location>
</feature>
<protein>
    <submittedName>
        <fullName evidence="15">Transient receptor potential cation channel subfamily A member 1</fullName>
    </submittedName>
</protein>
<dbReference type="InterPro" id="IPR036770">
    <property type="entry name" value="Ankyrin_rpt-contain_sf"/>
</dbReference>
<evidence type="ECO:0000256" key="1">
    <source>
        <dbReference type="ARBA" id="ARBA00004141"/>
    </source>
</evidence>
<evidence type="ECO:0000256" key="11">
    <source>
        <dbReference type="PROSITE-ProRule" id="PRU00023"/>
    </source>
</evidence>
<dbReference type="PROSITE" id="PS50297">
    <property type="entry name" value="ANK_REP_REGION"/>
    <property type="match status" value="11"/>
</dbReference>
<feature type="repeat" description="ANK" evidence="11">
    <location>
        <begin position="636"/>
        <end position="668"/>
    </location>
</feature>
<dbReference type="GO" id="GO:0005216">
    <property type="term" value="F:monoatomic ion channel activity"/>
    <property type="evidence" value="ECO:0007669"/>
    <property type="project" value="InterPro"/>
</dbReference>
<evidence type="ECO:0000256" key="5">
    <source>
        <dbReference type="ARBA" id="ARBA00022737"/>
    </source>
</evidence>
<evidence type="ECO:0000256" key="2">
    <source>
        <dbReference type="ARBA" id="ARBA00022448"/>
    </source>
</evidence>
<proteinExistence type="predicted"/>
<feature type="repeat" description="ANK" evidence="11">
    <location>
        <begin position="694"/>
        <end position="726"/>
    </location>
</feature>
<dbReference type="PRINTS" id="PR01415">
    <property type="entry name" value="ANKYRIN"/>
</dbReference>
<comment type="subcellular location">
    <subcellularLocation>
        <location evidence="1">Membrane</location>
        <topology evidence="1">Multi-pass membrane protein</topology>
    </subcellularLocation>
</comment>
<gene>
    <name evidence="15" type="ORF">P5673_029147</name>
</gene>
<dbReference type="Pfam" id="PF13637">
    <property type="entry name" value="Ank_4"/>
    <property type="match status" value="2"/>
</dbReference>
<dbReference type="Gene3D" id="1.25.40.20">
    <property type="entry name" value="Ankyrin repeat-containing domain"/>
    <property type="match status" value="6"/>
</dbReference>
<feature type="transmembrane region" description="Helical" evidence="13">
    <location>
        <begin position="944"/>
        <end position="966"/>
    </location>
</feature>
<keyword evidence="4 13" id="KW-0812">Transmembrane</keyword>
<accession>A0AAD9PWN9</accession>
<keyword evidence="10" id="KW-0407">Ion channel</keyword>
<sequence>MHMKVRVICMFCPKDRLDWFKGSVIQNEKNFDALNMSGKKEGSASSILLTPLLGLKSRKSDRDSSSMATLHCPLPSVSYAPSRSNKNLLGLERESVENVTVSLHQAARDGKCDLVERRLEKLGKGSKKINKRDEDNTSALHYAVRYNHFQIVKLLLEFGADIEAKGEDDATPLHYAARFRPVPKAFGGSARPTPQVTPSPSSENLNDIGLIIKKDQEKKKDGGLGGSLGKGSKSRLLAGAIGSKLFNKDPLNAEKRSSFLAVPKDQSSLPGETMILFLLSQKANVNACDNYGSTPLHYAVAKGNTDAVSELLTHPGIDIEAKDKTQMTPLHVASSQGSLSVAKCLIKAGANLRSLDEEQMTPLHFACMEGSLEVAKLLFETGEEQGGWSTVSKMVTDQDREEQTPLHLAVEDGDIKLAKLCLDKGANVNAHKMNMSTPLHLAATGGDLEIVKMLVEHDANIEAKNALQETPLHRAAHFNRVDIVDFLLSQGAYIECKDKDKETPLLIAASKNHMETIKTLLAHGADIGAKDIDDATPIYRAASEGCMEALQFLLQDRKGKALVEEYDKYENTPLHVAAKKGFVQIIQFLLDNGCCIDCKNDGSLTPLHLAAKFGRIRTVCALLKRDISIINDEDDASNTPLHLAALHGNDKVTKELLERGAAIDARNANLWTPLDCAAAKGWVEAASVLLDADCPTTPLHLAAREGHVEMVKLLLSRKANITLTDSAGRNCLDMAIENNHKEVALVIIQHDDWKQAMRNKTKEGNTINTPMRKLIKKLPEVAEKVFNRCVKTNGLPVDHPQYAFTLSYEFLDDVSLEWAGFVTSQSADHEETGLDAVMYKIKSALPENASKQVIQFCYVWRLYLKWNRLIELFAYIISMVYIVNDFQRDEKSFIIGNGERCFVRHNSLGATAVYLSWIGLVLVMRKFPKLGIYVVMFTDIFKTFAQFFVVCFLFIVAFGLGFHILLYDQVPYSTPGRALLKTTMGMLGEYEYDTVYNDHVVPPVTWVLYVAFLVTNCVIIMNLLVGLAVDDIKGVQEKAVLKRLAMQVDLALDVEKALPAILRQRFATTQEVIYPNGSKYWTIWSFWNQGASPARAFNEAMNPEKTPIEKLQNHQEALKKEVMSVKSKLKAVFEHTTQLEAMMKALMKHHGISVEAEEEGEDDD</sequence>
<feature type="repeat" description="ANK" evidence="11">
    <location>
        <begin position="467"/>
        <end position="499"/>
    </location>
</feature>
<reference evidence="15" key="2">
    <citation type="journal article" date="2023" name="Science">
        <title>Genomic signatures of disease resistance in endangered staghorn corals.</title>
        <authorList>
            <person name="Vollmer S.V."/>
            <person name="Selwyn J.D."/>
            <person name="Despard B.A."/>
            <person name="Roesel C.L."/>
        </authorList>
    </citation>
    <scope>NUCLEOTIDE SEQUENCE</scope>
    <source>
        <strain evidence="15">K2</strain>
    </source>
</reference>
<dbReference type="EMBL" id="JARQWQ010000113">
    <property type="protein sequence ID" value="KAK2550269.1"/>
    <property type="molecule type" value="Genomic_DNA"/>
</dbReference>
<organism evidence="15 16">
    <name type="scientific">Acropora cervicornis</name>
    <name type="common">Staghorn coral</name>
    <dbReference type="NCBI Taxonomy" id="6130"/>
    <lineage>
        <taxon>Eukaryota</taxon>
        <taxon>Metazoa</taxon>
        <taxon>Cnidaria</taxon>
        <taxon>Anthozoa</taxon>
        <taxon>Hexacorallia</taxon>
        <taxon>Scleractinia</taxon>
        <taxon>Astrocoeniina</taxon>
        <taxon>Acroporidae</taxon>
        <taxon>Acropora</taxon>
    </lineage>
</organism>
<dbReference type="SMART" id="SM00248">
    <property type="entry name" value="ANK"/>
    <property type="match status" value="14"/>
</dbReference>
<dbReference type="InterPro" id="IPR005821">
    <property type="entry name" value="Ion_trans_dom"/>
</dbReference>
<keyword evidence="15" id="KW-0675">Receptor</keyword>
<evidence type="ECO:0000256" key="4">
    <source>
        <dbReference type="ARBA" id="ARBA00022692"/>
    </source>
</evidence>
<evidence type="ECO:0000256" key="12">
    <source>
        <dbReference type="SAM" id="MobiDB-lite"/>
    </source>
</evidence>
<evidence type="ECO:0000256" key="8">
    <source>
        <dbReference type="ARBA" id="ARBA00023065"/>
    </source>
</evidence>
<dbReference type="AlphaFoldDB" id="A0AAD9PWN9"/>
<dbReference type="Proteomes" id="UP001249851">
    <property type="component" value="Unassembled WGS sequence"/>
</dbReference>
<feature type="region of interest" description="Disordered" evidence="12">
    <location>
        <begin position="184"/>
        <end position="205"/>
    </location>
</feature>
<evidence type="ECO:0000259" key="14">
    <source>
        <dbReference type="Pfam" id="PF00520"/>
    </source>
</evidence>
<name>A0AAD9PWN9_ACRCE</name>
<evidence type="ECO:0000256" key="3">
    <source>
        <dbReference type="ARBA" id="ARBA00022606"/>
    </source>
</evidence>
<evidence type="ECO:0000256" key="10">
    <source>
        <dbReference type="ARBA" id="ARBA00023303"/>
    </source>
</evidence>
<feature type="transmembrane region" description="Helical" evidence="13">
    <location>
        <begin position="907"/>
        <end position="924"/>
    </location>
</feature>
<feature type="repeat" description="ANK" evidence="11">
    <location>
        <begin position="135"/>
        <end position="167"/>
    </location>
</feature>
<feature type="transmembrane region" description="Helical" evidence="13">
    <location>
        <begin position="1006"/>
        <end position="1029"/>
    </location>
</feature>
<evidence type="ECO:0000256" key="6">
    <source>
        <dbReference type="ARBA" id="ARBA00022989"/>
    </source>
</evidence>
<feature type="repeat" description="ANK" evidence="11">
    <location>
        <begin position="434"/>
        <end position="466"/>
    </location>
</feature>
<keyword evidence="2" id="KW-0813">Transport</keyword>
<dbReference type="GO" id="GO:1902495">
    <property type="term" value="C:transmembrane transporter complex"/>
    <property type="evidence" value="ECO:0007669"/>
    <property type="project" value="TreeGrafter"/>
</dbReference>
<keyword evidence="3" id="KW-0716">Sensory transduction</keyword>